<dbReference type="InterPro" id="IPR043129">
    <property type="entry name" value="ATPase_NBD"/>
</dbReference>
<feature type="region of interest" description="Disordered" evidence="2">
    <location>
        <begin position="1"/>
        <end position="20"/>
    </location>
</feature>
<reference evidence="3 4" key="1">
    <citation type="submission" date="2014-03" db="EMBL/GenBank/DDBJ databases">
        <title>Genomics of Bifidobacteria.</title>
        <authorList>
            <person name="Ventura M."/>
            <person name="Milani C."/>
            <person name="Lugli G.A."/>
        </authorList>
    </citation>
    <scope>NUCLEOTIDE SEQUENCE [LARGE SCALE GENOMIC DNA]</scope>
    <source>
        <strain evidence="3 4">DSM 23975</strain>
    </source>
</reference>
<dbReference type="PANTHER" id="PTHR18964:SF149">
    <property type="entry name" value="BIFUNCTIONAL UDP-N-ACETYLGLUCOSAMINE 2-EPIMERASE_N-ACETYLMANNOSAMINE KINASE"/>
    <property type="match status" value="1"/>
</dbReference>
<dbReference type="GO" id="GO:0004340">
    <property type="term" value="F:glucokinase activity"/>
    <property type="evidence" value="ECO:0007669"/>
    <property type="project" value="UniProtKB-EC"/>
</dbReference>
<evidence type="ECO:0000313" key="3">
    <source>
        <dbReference type="EMBL" id="KFI86271.1"/>
    </source>
</evidence>
<dbReference type="STRING" id="1437610.BREU_1445"/>
<dbReference type="EMBL" id="JGZK01000005">
    <property type="protein sequence ID" value="KFI86271.1"/>
    <property type="molecule type" value="Genomic_DNA"/>
</dbReference>
<dbReference type="RefSeq" id="WP_044088798.1">
    <property type="nucleotide sequence ID" value="NZ_JDUW01000003.1"/>
</dbReference>
<dbReference type="Pfam" id="PF00480">
    <property type="entry name" value="ROK"/>
    <property type="match status" value="1"/>
</dbReference>
<dbReference type="OrthoDB" id="9810372at2"/>
<gene>
    <name evidence="3" type="ORF">BREU_1445</name>
</gene>
<evidence type="ECO:0000313" key="4">
    <source>
        <dbReference type="Proteomes" id="UP000028984"/>
    </source>
</evidence>
<sequence>MSLFGVASPSPIRPAKASPADVRRNNRRLIFSLLFPTNQYSRAELGRRTGLSRVAVSDVVNQMLGEGLLRETGQAPSGGKGKRGTLVSVDIDRLNIISLDLAQEHILHGAVTNLLGQSLRHAEITVKEDTQVSIETISELIEKMLSMASGEVIGIGIASPGVVDGGTIRTSTLRGWHDLNLAEPLLDTFGIDVTVTNDATAAMLAERFFGQGDPNMLFVRIDSGIGSSILINDAPVTGEMHAAGEIGHISIDLDGPQCPCGKRGCLETMISGSILRKKLANASECQRIAILSQAGRHLGQALSMPVGLLDMADVCVYGWPDIVNDTFIDATQSYLDASTSSTFHKHTIVRRCECGADMTVQGEAIAVLSDYLGY</sequence>
<evidence type="ECO:0000256" key="2">
    <source>
        <dbReference type="SAM" id="MobiDB-lite"/>
    </source>
</evidence>
<evidence type="ECO:0000256" key="1">
    <source>
        <dbReference type="ARBA" id="ARBA00006479"/>
    </source>
</evidence>
<comment type="caution">
    <text evidence="3">The sequence shown here is derived from an EMBL/GenBank/DDBJ whole genome shotgun (WGS) entry which is preliminary data.</text>
</comment>
<dbReference type="Proteomes" id="UP000028984">
    <property type="component" value="Unassembled WGS sequence"/>
</dbReference>
<dbReference type="InterPro" id="IPR000600">
    <property type="entry name" value="ROK"/>
</dbReference>
<dbReference type="SUPFAM" id="SSF46785">
    <property type="entry name" value="Winged helix' DNA-binding domain"/>
    <property type="match status" value="1"/>
</dbReference>
<organism evidence="3 4">
    <name type="scientific">Bifidobacterium reuteri DSM 23975</name>
    <dbReference type="NCBI Taxonomy" id="1437610"/>
    <lineage>
        <taxon>Bacteria</taxon>
        <taxon>Bacillati</taxon>
        <taxon>Actinomycetota</taxon>
        <taxon>Actinomycetes</taxon>
        <taxon>Bifidobacteriales</taxon>
        <taxon>Bifidobacteriaceae</taxon>
        <taxon>Bifidobacterium</taxon>
    </lineage>
</organism>
<protein>
    <submittedName>
        <fullName evidence="3">NagC/XylR-type transciptional regulator</fullName>
        <ecNumber evidence="3">2.7.1.2</ecNumber>
    </submittedName>
</protein>
<proteinExistence type="inferred from homology"/>
<dbReference type="eggNOG" id="COG1940">
    <property type="taxonomic scope" value="Bacteria"/>
</dbReference>
<accession>A0A087CSM1</accession>
<dbReference type="AlphaFoldDB" id="A0A087CSM1"/>
<keyword evidence="4" id="KW-1185">Reference proteome</keyword>
<keyword evidence="3" id="KW-0808">Transferase</keyword>
<dbReference type="InterPro" id="IPR036388">
    <property type="entry name" value="WH-like_DNA-bd_sf"/>
</dbReference>
<comment type="similarity">
    <text evidence="1">Belongs to the ROK (NagC/XylR) family.</text>
</comment>
<dbReference type="Gene3D" id="3.30.420.40">
    <property type="match status" value="2"/>
</dbReference>
<dbReference type="Gene3D" id="1.10.10.10">
    <property type="entry name" value="Winged helix-like DNA-binding domain superfamily/Winged helix DNA-binding domain"/>
    <property type="match status" value="1"/>
</dbReference>
<dbReference type="SUPFAM" id="SSF53067">
    <property type="entry name" value="Actin-like ATPase domain"/>
    <property type="match status" value="1"/>
</dbReference>
<dbReference type="EC" id="2.7.1.2" evidence="3"/>
<dbReference type="PANTHER" id="PTHR18964">
    <property type="entry name" value="ROK (REPRESSOR, ORF, KINASE) FAMILY"/>
    <property type="match status" value="1"/>
</dbReference>
<dbReference type="InterPro" id="IPR036390">
    <property type="entry name" value="WH_DNA-bd_sf"/>
</dbReference>
<name>A0A087CSM1_9BIFI</name>